<evidence type="ECO:0000313" key="3">
    <source>
        <dbReference type="EMBL" id="KAJ4157921.1"/>
    </source>
</evidence>
<dbReference type="GeneID" id="80895636"/>
<protein>
    <recommendedName>
        <fullName evidence="2">DUF7702 domain-containing protein</fullName>
    </recommendedName>
</protein>
<name>A0A9W8QGE5_AKAMU</name>
<feature type="transmembrane region" description="Helical" evidence="1">
    <location>
        <begin position="187"/>
        <end position="211"/>
    </location>
</feature>
<sequence>MVTRSMNKQDHIAMAEIVVYAFYLVGGIYLCVKHGVSRAAGFRFLVILALARLIGSSMLLATLSDATNQSLYTGWAVTNGVGLGPLILMLVGLLSRTFDWINRGGSIVLHPLVTRLVQLLMLVAVVLVIVGGTLSDYTTDGTSVIVHYNTMSKVGMALMIVVVVIAAGQLGLAFIHKDRIPAGETRLLPAVSLAIAFTIVRLIYGCVVILSDTNPSIWVYLVTGVIMEFVICLIVEVIGFNLHKIPKYEQTKQDIDGAETGSAYRTGTGPF</sequence>
<evidence type="ECO:0000259" key="2">
    <source>
        <dbReference type="Pfam" id="PF24800"/>
    </source>
</evidence>
<gene>
    <name evidence="3" type="ORF">LMH87_008477</name>
</gene>
<dbReference type="RefSeq" id="XP_056056288.1">
    <property type="nucleotide sequence ID" value="XM_056201647.1"/>
</dbReference>
<accession>A0A9W8QGE5</accession>
<keyword evidence="1" id="KW-0472">Membrane</keyword>
<keyword evidence="1" id="KW-1133">Transmembrane helix</keyword>
<evidence type="ECO:0000256" key="1">
    <source>
        <dbReference type="SAM" id="Phobius"/>
    </source>
</evidence>
<evidence type="ECO:0000313" key="4">
    <source>
        <dbReference type="Proteomes" id="UP001144673"/>
    </source>
</evidence>
<feature type="transmembrane region" description="Helical" evidence="1">
    <location>
        <begin position="75"/>
        <end position="95"/>
    </location>
</feature>
<feature type="transmembrane region" description="Helical" evidence="1">
    <location>
        <begin position="44"/>
        <end position="63"/>
    </location>
</feature>
<dbReference type="KEGG" id="amus:LMH87_008477"/>
<dbReference type="Pfam" id="PF24800">
    <property type="entry name" value="DUF7702"/>
    <property type="match status" value="1"/>
</dbReference>
<dbReference type="AlphaFoldDB" id="A0A9W8QGE5"/>
<feature type="domain" description="DUF7702" evidence="2">
    <location>
        <begin position="7"/>
        <end position="244"/>
    </location>
</feature>
<feature type="transmembrane region" description="Helical" evidence="1">
    <location>
        <begin position="12"/>
        <end position="32"/>
    </location>
</feature>
<dbReference type="EMBL" id="JAJHUN010000006">
    <property type="protein sequence ID" value="KAJ4157921.1"/>
    <property type="molecule type" value="Genomic_DNA"/>
</dbReference>
<dbReference type="PANTHER" id="PTHR42109">
    <property type="entry name" value="UNPLACED GENOMIC SCAFFOLD UM_SCAF_CONTIG_1.265, WHOLE GENOME SHOTGUN SEQUENCE"/>
    <property type="match status" value="1"/>
</dbReference>
<keyword evidence="1" id="KW-0812">Transmembrane</keyword>
<keyword evidence="4" id="KW-1185">Reference proteome</keyword>
<feature type="transmembrane region" description="Helical" evidence="1">
    <location>
        <begin position="116"/>
        <end position="134"/>
    </location>
</feature>
<dbReference type="Proteomes" id="UP001144673">
    <property type="component" value="Unassembled WGS sequence"/>
</dbReference>
<dbReference type="InterPro" id="IPR056119">
    <property type="entry name" value="DUF7702"/>
</dbReference>
<feature type="transmembrane region" description="Helical" evidence="1">
    <location>
        <begin position="154"/>
        <end position="175"/>
    </location>
</feature>
<dbReference type="PANTHER" id="PTHR42109:SF2">
    <property type="entry name" value="INTEGRAL MEMBRANE PROTEIN"/>
    <property type="match status" value="1"/>
</dbReference>
<reference evidence="3" key="1">
    <citation type="journal article" date="2023" name="Access Microbiol">
        <title>De-novo genome assembly for Akanthomyces muscarius, a biocontrol agent of insect agricultural pests.</title>
        <authorList>
            <person name="Erdos Z."/>
            <person name="Studholme D.J."/>
            <person name="Raymond B."/>
            <person name="Sharma M."/>
        </authorList>
    </citation>
    <scope>NUCLEOTIDE SEQUENCE</scope>
    <source>
        <strain evidence="3">Ve6</strain>
    </source>
</reference>
<proteinExistence type="predicted"/>
<organism evidence="3 4">
    <name type="scientific">Akanthomyces muscarius</name>
    <name type="common">Entomopathogenic fungus</name>
    <name type="synonym">Lecanicillium muscarium</name>
    <dbReference type="NCBI Taxonomy" id="2231603"/>
    <lineage>
        <taxon>Eukaryota</taxon>
        <taxon>Fungi</taxon>
        <taxon>Dikarya</taxon>
        <taxon>Ascomycota</taxon>
        <taxon>Pezizomycotina</taxon>
        <taxon>Sordariomycetes</taxon>
        <taxon>Hypocreomycetidae</taxon>
        <taxon>Hypocreales</taxon>
        <taxon>Cordycipitaceae</taxon>
        <taxon>Akanthomyces</taxon>
    </lineage>
</organism>
<feature type="transmembrane region" description="Helical" evidence="1">
    <location>
        <begin position="217"/>
        <end position="242"/>
    </location>
</feature>
<comment type="caution">
    <text evidence="3">The sequence shown here is derived from an EMBL/GenBank/DDBJ whole genome shotgun (WGS) entry which is preliminary data.</text>
</comment>